<dbReference type="AlphaFoldDB" id="A0A8S0TAH4"/>
<dbReference type="PANTHER" id="PTHR34452">
    <property type="entry name" value="MYOSIN HEAVY CHAIN-RELATED PROTEIN"/>
    <property type="match status" value="1"/>
</dbReference>
<sequence length="152" mass="17339">MEKLKKCLSRTTDLESHLFEMQDCSIAADVKLAYFTKQYETLLEEHVQKFEGDMQDMAAKLVEFNAFVDNLHVQVESVDKFHLTSEIEEKSAQQNRELLADLALLQNQMSELTSKNGHIAQDMLGLDALAEELGRNNSTITEMIKDKKDLCP</sequence>
<keyword evidence="3" id="KW-1185">Reference proteome</keyword>
<dbReference type="PANTHER" id="PTHR34452:SF1">
    <property type="entry name" value="SPORULATION-SPECIFIC PROTEIN"/>
    <property type="match status" value="1"/>
</dbReference>
<feature type="coiled-coil region" evidence="1">
    <location>
        <begin position="88"/>
        <end position="115"/>
    </location>
</feature>
<gene>
    <name evidence="2" type="ORF">OLEA9_A098405</name>
</gene>
<organism evidence="2 3">
    <name type="scientific">Olea europaea subsp. europaea</name>
    <dbReference type="NCBI Taxonomy" id="158383"/>
    <lineage>
        <taxon>Eukaryota</taxon>
        <taxon>Viridiplantae</taxon>
        <taxon>Streptophyta</taxon>
        <taxon>Embryophyta</taxon>
        <taxon>Tracheophyta</taxon>
        <taxon>Spermatophyta</taxon>
        <taxon>Magnoliopsida</taxon>
        <taxon>eudicotyledons</taxon>
        <taxon>Gunneridae</taxon>
        <taxon>Pentapetalae</taxon>
        <taxon>asterids</taxon>
        <taxon>lamiids</taxon>
        <taxon>Lamiales</taxon>
        <taxon>Oleaceae</taxon>
        <taxon>Oleeae</taxon>
        <taxon>Olea</taxon>
    </lineage>
</organism>
<dbReference type="Proteomes" id="UP000594638">
    <property type="component" value="Unassembled WGS sequence"/>
</dbReference>
<name>A0A8S0TAH4_OLEEU</name>
<evidence type="ECO:0000313" key="3">
    <source>
        <dbReference type="Proteomes" id="UP000594638"/>
    </source>
</evidence>
<keyword evidence="1" id="KW-0175">Coiled coil</keyword>
<accession>A0A8S0TAH4</accession>
<evidence type="ECO:0000313" key="2">
    <source>
        <dbReference type="EMBL" id="CAA3002083.1"/>
    </source>
</evidence>
<dbReference type="Gramene" id="OE9A098405T1">
    <property type="protein sequence ID" value="OE9A098405C1"/>
    <property type="gene ID" value="OE9A098405"/>
</dbReference>
<proteinExistence type="predicted"/>
<comment type="caution">
    <text evidence="2">The sequence shown here is derived from an EMBL/GenBank/DDBJ whole genome shotgun (WGS) entry which is preliminary data.</text>
</comment>
<protein>
    <submittedName>
        <fullName evidence="2">Uncharacterized protein</fullName>
    </submittedName>
</protein>
<dbReference type="OrthoDB" id="1834470at2759"/>
<reference evidence="2 3" key="1">
    <citation type="submission" date="2019-12" db="EMBL/GenBank/DDBJ databases">
        <authorList>
            <person name="Alioto T."/>
            <person name="Alioto T."/>
            <person name="Gomez Garrido J."/>
        </authorList>
    </citation>
    <scope>NUCLEOTIDE SEQUENCE [LARGE SCALE GENOMIC DNA]</scope>
</reference>
<evidence type="ECO:0000256" key="1">
    <source>
        <dbReference type="SAM" id="Coils"/>
    </source>
</evidence>
<dbReference type="EMBL" id="CACTIH010005805">
    <property type="protein sequence ID" value="CAA3002083.1"/>
    <property type="molecule type" value="Genomic_DNA"/>
</dbReference>